<reference evidence="1" key="1">
    <citation type="journal article" date="2021" name="Proc. Natl. Acad. Sci. U.S.A.">
        <title>A Catalog of Tens of Thousands of Viruses from Human Metagenomes Reveals Hidden Associations with Chronic Diseases.</title>
        <authorList>
            <person name="Tisza M.J."/>
            <person name="Buck C.B."/>
        </authorList>
    </citation>
    <scope>NUCLEOTIDE SEQUENCE</scope>
    <source>
        <strain evidence="1">CtFH16</strain>
    </source>
</reference>
<protein>
    <submittedName>
        <fullName evidence="1">Uncharacterized protein</fullName>
    </submittedName>
</protein>
<name>A0A8S5TN82_9CAUD</name>
<dbReference type="EMBL" id="BK032863">
    <property type="protein sequence ID" value="DAF64591.1"/>
    <property type="molecule type" value="Genomic_DNA"/>
</dbReference>
<evidence type="ECO:0000313" key="1">
    <source>
        <dbReference type="EMBL" id="DAF64591.1"/>
    </source>
</evidence>
<accession>A0A8S5TN82</accession>
<sequence>MIKTIIQQNKTPNHRAPCFVSCNILLGGVHTITIPAFSVPS</sequence>
<proteinExistence type="predicted"/>
<organism evidence="1">
    <name type="scientific">Siphoviridae sp. ctFH16</name>
    <dbReference type="NCBI Taxonomy" id="2827817"/>
    <lineage>
        <taxon>Viruses</taxon>
        <taxon>Duplodnaviria</taxon>
        <taxon>Heunggongvirae</taxon>
        <taxon>Uroviricota</taxon>
        <taxon>Caudoviricetes</taxon>
    </lineage>
</organism>